<accession>A0A6L3MT84</accession>
<dbReference type="AlphaFoldDB" id="A0A6L3MT84"/>
<gene>
    <name evidence="1" type="ORF">F7R25_22015</name>
</gene>
<protein>
    <submittedName>
        <fullName evidence="1">Uncharacterized protein</fullName>
    </submittedName>
</protein>
<organism evidence="1 2">
    <name type="scientific">Burkholderia stagnalis</name>
    <dbReference type="NCBI Taxonomy" id="1503054"/>
    <lineage>
        <taxon>Bacteria</taxon>
        <taxon>Pseudomonadati</taxon>
        <taxon>Pseudomonadota</taxon>
        <taxon>Betaproteobacteria</taxon>
        <taxon>Burkholderiales</taxon>
        <taxon>Burkholderiaceae</taxon>
        <taxon>Burkholderia</taxon>
        <taxon>Burkholderia cepacia complex</taxon>
    </lineage>
</organism>
<reference evidence="1 2" key="1">
    <citation type="submission" date="2019-09" db="EMBL/GenBank/DDBJ databases">
        <title>Draft genome sequences of 48 bacterial type strains from the CCUG.</title>
        <authorList>
            <person name="Tunovic T."/>
            <person name="Pineiro-Iglesias B."/>
            <person name="Unosson C."/>
            <person name="Inganas E."/>
            <person name="Ohlen M."/>
            <person name="Cardew S."/>
            <person name="Jensie-Markopoulos S."/>
            <person name="Salva-Serra F."/>
            <person name="Jaen-Luchoro D."/>
            <person name="Karlsson R."/>
            <person name="Svensson-Stadler L."/>
            <person name="Chun J."/>
            <person name="Moore E."/>
        </authorList>
    </citation>
    <scope>NUCLEOTIDE SEQUENCE [LARGE SCALE GENOMIC DNA]</scope>
    <source>
        <strain evidence="1 2">CCUG 65686</strain>
    </source>
</reference>
<dbReference type="RefSeq" id="WP_150999085.1">
    <property type="nucleotide sequence ID" value="NZ_CABVPM010000157.1"/>
</dbReference>
<evidence type="ECO:0000313" key="1">
    <source>
        <dbReference type="EMBL" id="KAB0635706.1"/>
    </source>
</evidence>
<name>A0A6L3MT84_9BURK</name>
<sequence length="226" mass="24279">MFLDGAGQSLDGSVRQHSRGRRRRSLCSAVYYEAVKMRRAVGRCAFGCSEGGMDERVQQAQQDAFADGGLSARIVPLKRREDGPRAERIASVVDAFGRLRGSVVRFVALLARRDAAALAPDASDVMPFDALLQALAAHAERTGFHCLPELNRCIERAGTAERHRDVIFAQAPPASDAALRNAAAMLERLDAEFVGLCVAHVLACHPAHPLPADVATMPRGGRAIVA</sequence>
<proteinExistence type="predicted"/>
<dbReference type="Proteomes" id="UP000473470">
    <property type="component" value="Unassembled WGS sequence"/>
</dbReference>
<evidence type="ECO:0000313" key="2">
    <source>
        <dbReference type="Proteomes" id="UP000473470"/>
    </source>
</evidence>
<dbReference type="EMBL" id="VZOK01000035">
    <property type="protein sequence ID" value="KAB0635706.1"/>
    <property type="molecule type" value="Genomic_DNA"/>
</dbReference>
<comment type="caution">
    <text evidence="1">The sequence shown here is derived from an EMBL/GenBank/DDBJ whole genome shotgun (WGS) entry which is preliminary data.</text>
</comment>